<evidence type="ECO:0000259" key="1">
    <source>
        <dbReference type="PROSITE" id="PS50943"/>
    </source>
</evidence>
<feature type="domain" description="HTH cro/C1-type" evidence="1">
    <location>
        <begin position="53"/>
        <end position="93"/>
    </location>
</feature>
<dbReference type="GO" id="GO:0003677">
    <property type="term" value="F:DNA binding"/>
    <property type="evidence" value="ECO:0007669"/>
    <property type="project" value="InterPro"/>
</dbReference>
<dbReference type="SUPFAM" id="SSF47413">
    <property type="entry name" value="lambda repressor-like DNA-binding domains"/>
    <property type="match status" value="1"/>
</dbReference>
<dbReference type="PROSITE" id="PS50943">
    <property type="entry name" value="HTH_CROC1"/>
    <property type="match status" value="1"/>
</dbReference>
<dbReference type="Pfam" id="PF13560">
    <property type="entry name" value="HTH_31"/>
    <property type="match status" value="1"/>
</dbReference>
<reference evidence="2" key="1">
    <citation type="journal article" date="2021" name="PeerJ">
        <title>Extensive microbial diversity within the chicken gut microbiome revealed by metagenomics and culture.</title>
        <authorList>
            <person name="Gilroy R."/>
            <person name="Ravi A."/>
            <person name="Getino M."/>
            <person name="Pursley I."/>
            <person name="Horton D.L."/>
            <person name="Alikhan N.F."/>
            <person name="Baker D."/>
            <person name="Gharbi K."/>
            <person name="Hall N."/>
            <person name="Watson M."/>
            <person name="Adriaenssens E.M."/>
            <person name="Foster-Nyarko E."/>
            <person name="Jarju S."/>
            <person name="Secka A."/>
            <person name="Antonio M."/>
            <person name="Oren A."/>
            <person name="Chaudhuri R.R."/>
            <person name="La Ragione R."/>
            <person name="Hildebrand F."/>
            <person name="Pallen M.J."/>
        </authorList>
    </citation>
    <scope>NUCLEOTIDE SEQUENCE</scope>
    <source>
        <strain evidence="2">CHK189-11263</strain>
    </source>
</reference>
<proteinExistence type="predicted"/>
<accession>A0A9D2S5F2</accession>
<comment type="caution">
    <text evidence="2">The sequence shown here is derived from an EMBL/GenBank/DDBJ whole genome shotgun (WGS) entry which is preliminary data.</text>
</comment>
<dbReference type="Proteomes" id="UP000824208">
    <property type="component" value="Unassembled WGS sequence"/>
</dbReference>
<name>A0A9D2S5F2_9FIRM</name>
<evidence type="ECO:0000313" key="3">
    <source>
        <dbReference type="Proteomes" id="UP000824208"/>
    </source>
</evidence>
<dbReference type="InterPro" id="IPR010982">
    <property type="entry name" value="Lambda_DNA-bd_dom_sf"/>
</dbReference>
<dbReference type="EMBL" id="DWYC01000006">
    <property type="protein sequence ID" value="HJB56055.1"/>
    <property type="molecule type" value="Genomic_DNA"/>
</dbReference>
<sequence>MQDKTTGDLKREMGEQPNLDAYLRENGSQFVDRSIGDLLDALYETKAVSKASLARRAGMSEVYLHQVFSGRRKPSRDRLLCICIGLGATLEETQRLLKRAAYAALYPRIRRDAIISHGIVHRMELEEINETLFLKNEKTLF</sequence>
<dbReference type="CDD" id="cd00093">
    <property type="entry name" value="HTH_XRE"/>
    <property type="match status" value="1"/>
</dbReference>
<dbReference type="AlphaFoldDB" id="A0A9D2S5F2"/>
<dbReference type="InterPro" id="IPR001387">
    <property type="entry name" value="Cro/C1-type_HTH"/>
</dbReference>
<dbReference type="SMART" id="SM00530">
    <property type="entry name" value="HTH_XRE"/>
    <property type="match status" value="1"/>
</dbReference>
<protein>
    <submittedName>
        <fullName evidence="2">Helix-turn-helix domain-containing protein</fullName>
    </submittedName>
</protein>
<evidence type="ECO:0000313" key="2">
    <source>
        <dbReference type="EMBL" id="HJB56055.1"/>
    </source>
</evidence>
<dbReference type="Gene3D" id="1.10.260.40">
    <property type="entry name" value="lambda repressor-like DNA-binding domains"/>
    <property type="match status" value="1"/>
</dbReference>
<reference evidence="2" key="2">
    <citation type="submission" date="2021-04" db="EMBL/GenBank/DDBJ databases">
        <authorList>
            <person name="Gilroy R."/>
        </authorList>
    </citation>
    <scope>NUCLEOTIDE SEQUENCE</scope>
    <source>
        <strain evidence="2">CHK189-11263</strain>
    </source>
</reference>
<gene>
    <name evidence="2" type="ORF">H9714_00725</name>
</gene>
<organism evidence="2 3">
    <name type="scientific">Candidatus Flavonifractor intestinipullorum</name>
    <dbReference type="NCBI Taxonomy" id="2838587"/>
    <lineage>
        <taxon>Bacteria</taxon>
        <taxon>Bacillati</taxon>
        <taxon>Bacillota</taxon>
        <taxon>Clostridia</taxon>
        <taxon>Eubacteriales</taxon>
        <taxon>Oscillospiraceae</taxon>
        <taxon>Flavonifractor</taxon>
    </lineage>
</organism>